<keyword evidence="10" id="KW-1185">Reference proteome</keyword>
<dbReference type="EMBL" id="LGTE01000021">
    <property type="protein sequence ID" value="KNZ68844.1"/>
    <property type="molecule type" value="Genomic_DNA"/>
</dbReference>
<dbReference type="Gene3D" id="3.40.228.10">
    <property type="entry name" value="Dimethylsulfoxide Reductase, domain 2"/>
    <property type="match status" value="1"/>
</dbReference>
<dbReference type="Proteomes" id="UP000037175">
    <property type="component" value="Unassembled WGS sequence"/>
</dbReference>
<evidence type="ECO:0000256" key="7">
    <source>
        <dbReference type="ARBA" id="ARBA00023014"/>
    </source>
</evidence>
<dbReference type="GO" id="GO:0043546">
    <property type="term" value="F:molybdopterin cofactor binding"/>
    <property type="evidence" value="ECO:0007669"/>
    <property type="project" value="InterPro"/>
</dbReference>
<gene>
    <name evidence="9" type="ORF">Tfer_2567</name>
</gene>
<dbReference type="SUPFAM" id="SSF53706">
    <property type="entry name" value="Formate dehydrogenase/DMSO reductase, domains 1-3"/>
    <property type="match status" value="1"/>
</dbReference>
<dbReference type="Pfam" id="PF04879">
    <property type="entry name" value="Molybdop_Fe4S4"/>
    <property type="match status" value="1"/>
</dbReference>
<comment type="caution">
    <text evidence="9">The sequence shown here is derived from an EMBL/GenBank/DDBJ whole genome shotgun (WGS) entry which is preliminary data.</text>
</comment>
<dbReference type="InterPro" id="IPR006963">
    <property type="entry name" value="Mopterin_OxRdtase_4Fe-4S_dom"/>
</dbReference>
<dbReference type="PANTHER" id="PTHR43742">
    <property type="entry name" value="TRIMETHYLAMINE-N-OXIDE REDUCTASE"/>
    <property type="match status" value="1"/>
</dbReference>
<sequence>MGDNNWQVKLCEGIPEVKLAQSVCDMCNGNCGGSCGINLFIKKDMLIKTSGRQGHPLSHGYICAKGMLIPEILNAPDRLRHPLKKDGKGRFREISWDEAFSLITRQLKDIKAKYGAESLAVHVGHAGVRKEFTPYVELFCRLFGTPNFSTSGSHCYLSKLIANEITCGSLPVPDLPNSKCVILWGYNPKESYPPVKRIINEARKKGTGLIVVDPRATSTARESDLHLQLRPGTDTALALGLLNVIIGENLYDREFVDKWTIGFSELLQHIRQYPPEEVAKITWVPADKIRKAARMYASCKPASIASGIAPELLTNGFQAERAMSVLQAITGNLDIPGGAIFTPPPKLSPVLVETATEKPAIGKEEFPLFHKYTNRAQANLYPRAILEGRPYPIKGLIVVGSNPVLTWPDAGKVKRALGKLEFLAVMDLFLTETAKLADLVLPAATFWERDEIWDHSYIIGDPRLGIAQKALPVGDVITDWAFWRELTTRLGYGQKFSPKTEYEAINFRLKPLGLDFEQLAECPNGYIYQEKQYKKYEEEGFNTPSGKVEIYSKQLENHGYYPLPTYHEPGESPWSTPEIARDYPFILSTGARALSYIHSRYRNLPSFRKRAYEPLVEMNRKTAEKLKIKDGELIAVESLRGRIELKAKLTEELHPQVIYVPHGWAEANVNLLTDDTVLDPVTGFPAFRALLARVRKINLSHHKSPAL</sequence>
<dbReference type="RefSeq" id="WP_052218653.1">
    <property type="nucleotide sequence ID" value="NZ_LGTE01000021.1"/>
</dbReference>
<dbReference type="InterPro" id="IPR037949">
    <property type="entry name" value="MopB_CT_Acetylene-hydratase"/>
</dbReference>
<keyword evidence="3" id="KW-0500">Molybdenum</keyword>
<dbReference type="GO" id="GO:0018818">
    <property type="term" value="F:acetylene hydratase activity"/>
    <property type="evidence" value="ECO:0007669"/>
    <property type="project" value="InterPro"/>
</dbReference>
<dbReference type="SUPFAM" id="SSF50692">
    <property type="entry name" value="ADC-like"/>
    <property type="match status" value="1"/>
</dbReference>
<dbReference type="InterPro" id="IPR006657">
    <property type="entry name" value="MoPterin_dinucl-bd_dom"/>
</dbReference>
<dbReference type="InterPro" id="IPR006656">
    <property type="entry name" value="Mopterin_OxRdtase"/>
</dbReference>
<reference evidence="10" key="1">
    <citation type="submission" date="2015-07" db="EMBL/GenBank/DDBJ databases">
        <title>Complete Genome of Thermincola ferriacetica strain Z-0001T.</title>
        <authorList>
            <person name="Lusk B."/>
            <person name="Badalamenti J.P."/>
            <person name="Parameswaran P."/>
            <person name="Bond D.R."/>
            <person name="Torres C.I."/>
        </authorList>
    </citation>
    <scope>NUCLEOTIDE SEQUENCE [LARGE SCALE GENOMIC DNA]</scope>
    <source>
        <strain evidence="10">Z-0001</strain>
    </source>
</reference>
<dbReference type="InterPro" id="IPR009010">
    <property type="entry name" value="Asp_de-COase-like_dom_sf"/>
</dbReference>
<dbReference type="InterPro" id="IPR050612">
    <property type="entry name" value="Prok_Mopterin_Oxidored"/>
</dbReference>
<protein>
    <submittedName>
        <fullName evidence="9">Molybdopterin oxidoreductase</fullName>
    </submittedName>
</protein>
<evidence type="ECO:0000256" key="3">
    <source>
        <dbReference type="ARBA" id="ARBA00022505"/>
    </source>
</evidence>
<dbReference type="GO" id="GO:0046872">
    <property type="term" value="F:metal ion binding"/>
    <property type="evidence" value="ECO:0007669"/>
    <property type="project" value="UniProtKB-KW"/>
</dbReference>
<dbReference type="CDD" id="cd02781">
    <property type="entry name" value="MopB_CT_Acetylene-hydratase"/>
    <property type="match status" value="1"/>
</dbReference>
<evidence type="ECO:0000256" key="1">
    <source>
        <dbReference type="ARBA" id="ARBA00001942"/>
    </source>
</evidence>
<dbReference type="Gene3D" id="2.40.40.20">
    <property type="match status" value="1"/>
</dbReference>
<evidence type="ECO:0000256" key="5">
    <source>
        <dbReference type="ARBA" id="ARBA00023002"/>
    </source>
</evidence>
<evidence type="ECO:0000256" key="4">
    <source>
        <dbReference type="ARBA" id="ARBA00022723"/>
    </source>
</evidence>
<dbReference type="GO" id="GO:0016491">
    <property type="term" value="F:oxidoreductase activity"/>
    <property type="evidence" value="ECO:0007669"/>
    <property type="project" value="UniProtKB-KW"/>
</dbReference>
<dbReference type="PROSITE" id="PS00490">
    <property type="entry name" value="MOLYBDOPTERIN_PROK_2"/>
    <property type="match status" value="1"/>
</dbReference>
<evidence type="ECO:0000259" key="8">
    <source>
        <dbReference type="PROSITE" id="PS51669"/>
    </source>
</evidence>
<dbReference type="PROSITE" id="PS51669">
    <property type="entry name" value="4FE4S_MOW_BIS_MGD"/>
    <property type="match status" value="1"/>
</dbReference>
<evidence type="ECO:0000256" key="6">
    <source>
        <dbReference type="ARBA" id="ARBA00023004"/>
    </source>
</evidence>
<dbReference type="PANTHER" id="PTHR43742:SF2">
    <property type="entry name" value="ASSIMILATORY NITRATE REDUCTASE CATALYTIC SUBUNIT"/>
    <property type="match status" value="1"/>
</dbReference>
<keyword evidence="5" id="KW-0560">Oxidoreductase</keyword>
<dbReference type="PATRIC" id="fig|281456.6.peg.2722"/>
<dbReference type="Pfam" id="PF01568">
    <property type="entry name" value="Molydop_binding"/>
    <property type="match status" value="1"/>
</dbReference>
<dbReference type="Gene3D" id="3.40.50.740">
    <property type="match status" value="1"/>
</dbReference>
<dbReference type="GO" id="GO:0051536">
    <property type="term" value="F:iron-sulfur cluster binding"/>
    <property type="evidence" value="ECO:0007669"/>
    <property type="project" value="UniProtKB-KW"/>
</dbReference>
<proteinExistence type="inferred from homology"/>
<dbReference type="Pfam" id="PF00384">
    <property type="entry name" value="Molybdopterin"/>
    <property type="match status" value="1"/>
</dbReference>
<keyword evidence="4" id="KW-0479">Metal-binding</keyword>
<comment type="similarity">
    <text evidence="2">Belongs to the prokaryotic molybdopterin-containing oxidoreductase family.</text>
</comment>
<keyword evidence="6" id="KW-0408">Iron</keyword>
<evidence type="ECO:0000256" key="2">
    <source>
        <dbReference type="ARBA" id="ARBA00010312"/>
    </source>
</evidence>
<evidence type="ECO:0000313" key="10">
    <source>
        <dbReference type="Proteomes" id="UP000037175"/>
    </source>
</evidence>
<feature type="domain" description="4Fe-4S Mo/W bis-MGD-type" evidence="8">
    <location>
        <begin position="17"/>
        <end position="77"/>
    </location>
</feature>
<evidence type="ECO:0000313" key="9">
    <source>
        <dbReference type="EMBL" id="KNZ68844.1"/>
    </source>
</evidence>
<dbReference type="Gene3D" id="2.20.25.90">
    <property type="entry name" value="ADC-like domains"/>
    <property type="match status" value="1"/>
</dbReference>
<organism evidence="9 10">
    <name type="scientific">Thermincola ferriacetica</name>
    <dbReference type="NCBI Taxonomy" id="281456"/>
    <lineage>
        <taxon>Bacteria</taxon>
        <taxon>Bacillati</taxon>
        <taxon>Bacillota</taxon>
        <taxon>Clostridia</taxon>
        <taxon>Eubacteriales</taxon>
        <taxon>Thermincolaceae</taxon>
        <taxon>Thermincola</taxon>
    </lineage>
</organism>
<comment type="cofactor">
    <cofactor evidence="1">
        <name>Mo-bis(molybdopterin guanine dinucleotide)</name>
        <dbReference type="ChEBI" id="CHEBI:60539"/>
    </cofactor>
</comment>
<dbReference type="AlphaFoldDB" id="A0A0L6W195"/>
<dbReference type="SMART" id="SM00926">
    <property type="entry name" value="Molybdop_Fe4S4"/>
    <property type="match status" value="1"/>
</dbReference>
<name>A0A0L6W195_9FIRM</name>
<keyword evidence="7" id="KW-0411">Iron-sulfur</keyword>
<dbReference type="InterPro" id="IPR006655">
    <property type="entry name" value="Mopterin_OxRdtase_prok_CS"/>
</dbReference>
<accession>A0A0L6W195</accession>